<sequence>MRWNTIISVAHLVLLGISPSSAIPNVKRSIIGRAPKQPANEVYRGDFRSPAEVAKDGGFRPRGDYANNDRAFSMWRHMLGEFSIEYNPEFIGEHPTENPNEEWASAYVSVSTTTGEAARFGLWLYRIRATPNMIDPTTEDQKHPEVFALGGVHWEQVMGWYQINPLSDVITAADFTPNPAYQARYDQFALTTVDPESPWHLDRSYWTQFMDRQEVGSAVGFTGQFPLQFGTYSLDGLPEPSSWAYTEIQGERPQPAEAQAPALNEDDIIVAAQYLRDHNAPCDASGVDPQTQSLILEADSIFAQALARMNREHERPNRTFAEADEELQAIIESLESGEKPTTCELVGECSGMWHSQQKRAEAPSGLSKLCQKIHKPRTGANGLDNATQNSKNCVLRSLIKVKVQLSDTISAGSWDRLFLEIGKNPRYDKSQPHYLLKESPSAGDLMSIDVDLADAYTLKTVTINDIKNVRLVSRLDNGREGSNQLNLQDITITAKCAASSKVAEFHKTADAWFTNWGTNLKPTDWSWKKDCDKFKSLKFKWHLGGIVRAGTWDDLKLSSHRNPKVAANDIVFAKSPAASDSGEMEMSLKDVYGSATVPIEKVDYFRVYSTTRWPDSGEDKWEFGGIKFMAMCESSDHAVVLDKFGSDYNWHSRSNGIELPIVASDWRWENENLQTRYPFPREDL</sequence>
<evidence type="ECO:0000313" key="6">
    <source>
        <dbReference type="EMBL" id="EXU95018.1"/>
    </source>
</evidence>
<keyword evidence="2 5" id="KW-0732">Signal</keyword>
<evidence type="ECO:0000313" key="7">
    <source>
        <dbReference type="Proteomes" id="UP000030151"/>
    </source>
</evidence>
<keyword evidence="4" id="KW-1015">Disulfide bond</keyword>
<proteinExistence type="predicted"/>
<organism evidence="6 7">
    <name type="scientific">Metarhizium robertsii</name>
    <dbReference type="NCBI Taxonomy" id="568076"/>
    <lineage>
        <taxon>Eukaryota</taxon>
        <taxon>Fungi</taxon>
        <taxon>Dikarya</taxon>
        <taxon>Ascomycota</taxon>
        <taxon>Pezizomycotina</taxon>
        <taxon>Sordariomycetes</taxon>
        <taxon>Hypocreomycetidae</taxon>
        <taxon>Hypocreales</taxon>
        <taxon>Clavicipitaceae</taxon>
        <taxon>Metarhizium</taxon>
    </lineage>
</organism>
<evidence type="ECO:0000256" key="5">
    <source>
        <dbReference type="SAM" id="SignalP"/>
    </source>
</evidence>
<dbReference type="OrthoDB" id="4924915at2759"/>
<dbReference type="Proteomes" id="UP000030151">
    <property type="component" value="Unassembled WGS sequence"/>
</dbReference>
<protein>
    <submittedName>
        <fullName evidence="6">Heat-labile enterotoxin alpha chain</fullName>
    </submittedName>
</protein>
<evidence type="ECO:0000256" key="3">
    <source>
        <dbReference type="ARBA" id="ARBA00023026"/>
    </source>
</evidence>
<dbReference type="Pfam" id="PF01375">
    <property type="entry name" value="Enterotoxin_a"/>
    <property type="match status" value="1"/>
</dbReference>
<dbReference type="Gene3D" id="3.90.210.10">
    <property type="entry name" value="Heat-Labile Enterotoxin, subunit A"/>
    <property type="match status" value="1"/>
</dbReference>
<dbReference type="EMBL" id="JELW01000113">
    <property type="protein sequence ID" value="EXU95018.1"/>
    <property type="molecule type" value="Genomic_DNA"/>
</dbReference>
<accession>A0A0A1UMF1</accession>
<dbReference type="SUPFAM" id="SSF56399">
    <property type="entry name" value="ADP-ribosylation"/>
    <property type="match status" value="1"/>
</dbReference>
<evidence type="ECO:0000256" key="4">
    <source>
        <dbReference type="ARBA" id="ARBA00023157"/>
    </source>
</evidence>
<gene>
    <name evidence="6" type="ORF">X797_011909</name>
</gene>
<dbReference type="InterPro" id="IPR001144">
    <property type="entry name" value="Enterotoxin_A"/>
</dbReference>
<keyword evidence="3" id="KW-0843">Virulence</keyword>
<dbReference type="HOGENOM" id="CLU_381760_0_0_1"/>
<dbReference type="PRINTS" id="PR00771">
    <property type="entry name" value="ENTEROTOXINA"/>
</dbReference>
<keyword evidence="1" id="KW-0800">Toxin</keyword>
<feature type="signal peptide" evidence="5">
    <location>
        <begin position="1"/>
        <end position="22"/>
    </location>
</feature>
<evidence type="ECO:0000256" key="2">
    <source>
        <dbReference type="ARBA" id="ARBA00022729"/>
    </source>
</evidence>
<reference evidence="6 7" key="1">
    <citation type="submission" date="2014-02" db="EMBL/GenBank/DDBJ databases">
        <title>The genome sequence of the entomopathogenic fungus Metarhizium robertsii ARSEF 2575.</title>
        <authorList>
            <person name="Giuliano Garisto Donzelli B."/>
            <person name="Roe B.A."/>
            <person name="Macmil S.L."/>
            <person name="Krasnoff S.B."/>
            <person name="Gibson D.M."/>
        </authorList>
    </citation>
    <scope>NUCLEOTIDE SEQUENCE [LARGE SCALE GENOMIC DNA]</scope>
    <source>
        <strain evidence="6 7">ARSEF 2575</strain>
    </source>
</reference>
<name>A0A0A1UMF1_9HYPO</name>
<evidence type="ECO:0000256" key="1">
    <source>
        <dbReference type="ARBA" id="ARBA00022656"/>
    </source>
</evidence>
<comment type="caution">
    <text evidence="6">The sequence shown here is derived from an EMBL/GenBank/DDBJ whole genome shotgun (WGS) entry which is preliminary data.</text>
</comment>
<dbReference type="GO" id="GO:0090729">
    <property type="term" value="F:toxin activity"/>
    <property type="evidence" value="ECO:0007669"/>
    <property type="project" value="UniProtKB-KW"/>
</dbReference>
<feature type="chain" id="PRO_5001980984" evidence="5">
    <location>
        <begin position="23"/>
        <end position="684"/>
    </location>
</feature>
<dbReference type="AlphaFoldDB" id="A0A0A1UMF1"/>